<reference evidence="1" key="1">
    <citation type="submission" date="2021-03" db="EMBL/GenBank/DDBJ databases">
        <title>Draft genome sequence of rust myrtle Austropuccinia psidii MF-1, a brazilian biotype.</title>
        <authorList>
            <person name="Quecine M.C."/>
            <person name="Pachon D.M.R."/>
            <person name="Bonatelli M.L."/>
            <person name="Correr F.H."/>
            <person name="Franceschini L.M."/>
            <person name="Leite T.F."/>
            <person name="Margarido G.R.A."/>
            <person name="Almeida C.A."/>
            <person name="Ferrarezi J.A."/>
            <person name="Labate C.A."/>
        </authorList>
    </citation>
    <scope>NUCLEOTIDE SEQUENCE</scope>
    <source>
        <strain evidence="1">MF-1</strain>
    </source>
</reference>
<organism evidence="1 2">
    <name type="scientific">Austropuccinia psidii MF-1</name>
    <dbReference type="NCBI Taxonomy" id="1389203"/>
    <lineage>
        <taxon>Eukaryota</taxon>
        <taxon>Fungi</taxon>
        <taxon>Dikarya</taxon>
        <taxon>Basidiomycota</taxon>
        <taxon>Pucciniomycotina</taxon>
        <taxon>Pucciniomycetes</taxon>
        <taxon>Pucciniales</taxon>
        <taxon>Sphaerophragmiaceae</taxon>
        <taxon>Austropuccinia</taxon>
    </lineage>
</organism>
<keyword evidence="2" id="KW-1185">Reference proteome</keyword>
<proteinExistence type="predicted"/>
<accession>A0A9Q3JGE5</accession>
<comment type="caution">
    <text evidence="1">The sequence shown here is derived from an EMBL/GenBank/DDBJ whole genome shotgun (WGS) entry which is preliminary data.</text>
</comment>
<gene>
    <name evidence="1" type="ORF">O181_102515</name>
</gene>
<dbReference type="EMBL" id="AVOT02073208">
    <property type="protein sequence ID" value="MBW0562800.1"/>
    <property type="molecule type" value="Genomic_DNA"/>
</dbReference>
<dbReference type="Proteomes" id="UP000765509">
    <property type="component" value="Unassembled WGS sequence"/>
</dbReference>
<name>A0A9Q3JGE5_9BASI</name>
<evidence type="ECO:0000313" key="2">
    <source>
        <dbReference type="Proteomes" id="UP000765509"/>
    </source>
</evidence>
<evidence type="ECO:0000313" key="1">
    <source>
        <dbReference type="EMBL" id="MBW0562800.1"/>
    </source>
</evidence>
<sequence>MVNWAYNMFMANCNLLVLYGLLAITPFHWPNMASGHILPSLASLANSPPHQPPGHYPCFFPWRVLSVFQGPMAPLATTRALGRTLNIRGSGPFRPPMASKARFSRHQVFRILLTAQLVHKGLEPIGPIHIPLWDSSHTVQISRWPELFWPNSENTAR</sequence>
<dbReference type="AlphaFoldDB" id="A0A9Q3JGE5"/>
<protein>
    <submittedName>
        <fullName evidence="1">Uncharacterized protein</fullName>
    </submittedName>
</protein>